<evidence type="ECO:0000256" key="1">
    <source>
        <dbReference type="ARBA" id="ARBA00004651"/>
    </source>
</evidence>
<dbReference type="Gene3D" id="3.40.50.300">
    <property type="entry name" value="P-loop containing nucleotide triphosphate hydrolases"/>
    <property type="match status" value="1"/>
</dbReference>
<feature type="transmembrane region" description="Helical" evidence="9">
    <location>
        <begin position="142"/>
        <end position="161"/>
    </location>
</feature>
<dbReference type="InterPro" id="IPR017871">
    <property type="entry name" value="ABC_transporter-like_CS"/>
</dbReference>
<keyword evidence="5" id="KW-0547">Nucleotide-binding</keyword>
<feature type="transmembrane region" description="Helical" evidence="9">
    <location>
        <begin position="64"/>
        <end position="85"/>
    </location>
</feature>
<dbReference type="STRING" id="313594.PI23P_09285"/>
<accession>A4C066</accession>
<evidence type="ECO:0000256" key="7">
    <source>
        <dbReference type="ARBA" id="ARBA00022989"/>
    </source>
</evidence>
<dbReference type="AlphaFoldDB" id="A4C066"/>
<keyword evidence="8 9" id="KW-0472">Membrane</keyword>
<dbReference type="FunFam" id="3.40.50.300:FF:000221">
    <property type="entry name" value="Multidrug ABC transporter ATP-binding protein"/>
    <property type="match status" value="1"/>
</dbReference>
<evidence type="ECO:0000256" key="6">
    <source>
        <dbReference type="ARBA" id="ARBA00022840"/>
    </source>
</evidence>
<dbReference type="EMBL" id="AAOG01000002">
    <property type="protein sequence ID" value="EAR12809.1"/>
    <property type="molecule type" value="Genomic_DNA"/>
</dbReference>
<keyword evidence="13" id="KW-1185">Reference proteome</keyword>
<feature type="transmembrane region" description="Helical" evidence="9">
    <location>
        <begin position="247"/>
        <end position="269"/>
    </location>
</feature>
<keyword evidence="7 9" id="KW-1133">Transmembrane helix</keyword>
<name>A4C066_9FLAO</name>
<dbReference type="InterPro" id="IPR011527">
    <property type="entry name" value="ABC1_TM_dom"/>
</dbReference>
<reference evidence="12 13" key="1">
    <citation type="submission" date="2006-02" db="EMBL/GenBank/DDBJ databases">
        <authorList>
            <person name="Murray A."/>
            <person name="Staley J."/>
            <person name="Ferriera S."/>
            <person name="Johnson J."/>
            <person name="Kravitz S."/>
            <person name="Halpern A."/>
            <person name="Remington K."/>
            <person name="Beeson K."/>
            <person name="Tran B."/>
            <person name="Rogers Y.-H."/>
            <person name="Friedman R."/>
            <person name="Venter J.C."/>
        </authorList>
    </citation>
    <scope>NUCLEOTIDE SEQUENCE [LARGE SCALE GENOMIC DNA]</scope>
    <source>
        <strain evidence="12 13">23-P</strain>
    </source>
</reference>
<keyword evidence="6 12" id="KW-0067">ATP-binding</keyword>
<dbReference type="PROSITE" id="PS50893">
    <property type="entry name" value="ABC_TRANSPORTER_2"/>
    <property type="match status" value="1"/>
</dbReference>
<keyword evidence="4 9" id="KW-0812">Transmembrane</keyword>
<sequence>MKALKYINKYFIKYKWRLIIGISITVLSKLLALKVPQIVGESLNIVEDYQNGTITDLKLVEHELLMNVLLLIGVAVLAGFFTFLMRQTIIVTSRLIEFDLKNEIYHQYQRLSLNFYKKNRTGDLMNRISEDVSKVRMYVGPAVMYTMNIIVLLVVGFTQMIQIDVKLTMYTLFPFPLLSIAIFTLSKVIHKRSSIVQEYLSKLTTFNQEFFSGISVVKSYGIEKSIIKDFDEIADKSKEKNIHLQQANALFFPLMILLIGISNIIVIYVGGQQYINNEIQIGTIIEFMLYINILTWPVAVVGWVTSMIQQAEASQLRINEFLRQVPEIQNYNTAPTVLQGKVEFKNVTFTYDDTNITALKNVSFLAQAGETVAILGKTGAGKSTIIELIARLYDTKVGSILMDQNPIESLNLNDLRNQIGFVPQDPFLFSESISNNIKFGKEDATDNEIVQAAKDAVVHNNIIDFPNGYKTVLGERGVTLSGGQKQRVSIARAIIKNPKILIFDDCLSAVDTETEERILTNLKKVSKNKTTFIISHRISSAKNADKIIILEQGEIIQQGTHNQLINTAGYYKELHDQQLLEKEN</sequence>
<proteinExistence type="predicted"/>
<dbReference type="InterPro" id="IPR039421">
    <property type="entry name" value="Type_1_exporter"/>
</dbReference>
<protein>
    <submittedName>
        <fullName evidence="12">ABC transporter, ATP-binding protein, MDR family</fullName>
    </submittedName>
</protein>
<evidence type="ECO:0000259" key="11">
    <source>
        <dbReference type="PROSITE" id="PS50929"/>
    </source>
</evidence>
<evidence type="ECO:0000313" key="13">
    <source>
        <dbReference type="Proteomes" id="UP000003053"/>
    </source>
</evidence>
<evidence type="ECO:0000256" key="5">
    <source>
        <dbReference type="ARBA" id="ARBA00022741"/>
    </source>
</evidence>
<feature type="transmembrane region" description="Helical" evidence="9">
    <location>
        <begin position="289"/>
        <end position="308"/>
    </location>
</feature>
<dbReference type="GO" id="GO:0015421">
    <property type="term" value="F:ABC-type oligopeptide transporter activity"/>
    <property type="evidence" value="ECO:0007669"/>
    <property type="project" value="TreeGrafter"/>
</dbReference>
<gene>
    <name evidence="12" type="ORF">PI23P_09285</name>
</gene>
<evidence type="ECO:0000313" key="12">
    <source>
        <dbReference type="EMBL" id="EAR12809.1"/>
    </source>
</evidence>
<evidence type="ECO:0000256" key="9">
    <source>
        <dbReference type="SAM" id="Phobius"/>
    </source>
</evidence>
<evidence type="ECO:0000256" key="3">
    <source>
        <dbReference type="ARBA" id="ARBA00022475"/>
    </source>
</evidence>
<dbReference type="OrthoDB" id="1291564at2"/>
<evidence type="ECO:0000256" key="8">
    <source>
        <dbReference type="ARBA" id="ARBA00023136"/>
    </source>
</evidence>
<dbReference type="InterPro" id="IPR003593">
    <property type="entry name" value="AAA+_ATPase"/>
</dbReference>
<dbReference type="Pfam" id="PF00005">
    <property type="entry name" value="ABC_tran"/>
    <property type="match status" value="1"/>
</dbReference>
<dbReference type="PROSITE" id="PS50929">
    <property type="entry name" value="ABC_TM1F"/>
    <property type="match status" value="1"/>
</dbReference>
<dbReference type="GO" id="GO:0005524">
    <property type="term" value="F:ATP binding"/>
    <property type="evidence" value="ECO:0007669"/>
    <property type="project" value="UniProtKB-KW"/>
</dbReference>
<keyword evidence="2" id="KW-0813">Transport</keyword>
<dbReference type="Gene3D" id="1.20.1560.10">
    <property type="entry name" value="ABC transporter type 1, transmembrane domain"/>
    <property type="match status" value="1"/>
</dbReference>
<comment type="subcellular location">
    <subcellularLocation>
        <location evidence="1">Cell membrane</location>
        <topology evidence="1">Multi-pass membrane protein</topology>
    </subcellularLocation>
</comment>
<organism evidence="12 13">
    <name type="scientific">Polaribacter irgensii 23-P</name>
    <dbReference type="NCBI Taxonomy" id="313594"/>
    <lineage>
        <taxon>Bacteria</taxon>
        <taxon>Pseudomonadati</taxon>
        <taxon>Bacteroidota</taxon>
        <taxon>Flavobacteriia</taxon>
        <taxon>Flavobacteriales</taxon>
        <taxon>Flavobacteriaceae</taxon>
    </lineage>
</organism>
<dbReference type="GO" id="GO:0005886">
    <property type="term" value="C:plasma membrane"/>
    <property type="evidence" value="ECO:0007669"/>
    <property type="project" value="UniProtKB-SubCell"/>
</dbReference>
<dbReference type="SMART" id="SM00382">
    <property type="entry name" value="AAA"/>
    <property type="match status" value="1"/>
</dbReference>
<feature type="domain" description="ABC transporter" evidence="10">
    <location>
        <begin position="342"/>
        <end position="577"/>
    </location>
</feature>
<dbReference type="eggNOG" id="COG1132">
    <property type="taxonomic scope" value="Bacteria"/>
</dbReference>
<evidence type="ECO:0000259" key="10">
    <source>
        <dbReference type="PROSITE" id="PS50893"/>
    </source>
</evidence>
<dbReference type="InterPro" id="IPR003439">
    <property type="entry name" value="ABC_transporter-like_ATP-bd"/>
</dbReference>
<evidence type="ECO:0000256" key="4">
    <source>
        <dbReference type="ARBA" id="ARBA00022692"/>
    </source>
</evidence>
<feature type="transmembrane region" description="Helical" evidence="9">
    <location>
        <begin position="167"/>
        <end position="185"/>
    </location>
</feature>
<dbReference type="PANTHER" id="PTHR43394">
    <property type="entry name" value="ATP-DEPENDENT PERMEASE MDL1, MITOCHONDRIAL"/>
    <property type="match status" value="1"/>
</dbReference>
<dbReference type="InterPro" id="IPR027417">
    <property type="entry name" value="P-loop_NTPase"/>
</dbReference>
<dbReference type="Pfam" id="PF00664">
    <property type="entry name" value="ABC_membrane"/>
    <property type="match status" value="1"/>
</dbReference>
<dbReference type="PROSITE" id="PS00211">
    <property type="entry name" value="ABC_TRANSPORTER_1"/>
    <property type="match status" value="1"/>
</dbReference>
<dbReference type="HOGENOM" id="CLU_000604_84_3_10"/>
<dbReference type="Proteomes" id="UP000003053">
    <property type="component" value="Unassembled WGS sequence"/>
</dbReference>
<dbReference type="CDD" id="cd18541">
    <property type="entry name" value="ABC_6TM_TmrB_like"/>
    <property type="match status" value="1"/>
</dbReference>
<comment type="caution">
    <text evidence="12">The sequence shown here is derived from an EMBL/GenBank/DDBJ whole genome shotgun (WGS) entry which is preliminary data.</text>
</comment>
<evidence type="ECO:0000256" key="2">
    <source>
        <dbReference type="ARBA" id="ARBA00022448"/>
    </source>
</evidence>
<dbReference type="PANTHER" id="PTHR43394:SF1">
    <property type="entry name" value="ATP-BINDING CASSETTE SUB-FAMILY B MEMBER 10, MITOCHONDRIAL"/>
    <property type="match status" value="1"/>
</dbReference>
<dbReference type="SUPFAM" id="SSF52540">
    <property type="entry name" value="P-loop containing nucleoside triphosphate hydrolases"/>
    <property type="match status" value="1"/>
</dbReference>
<dbReference type="SUPFAM" id="SSF90123">
    <property type="entry name" value="ABC transporter transmembrane region"/>
    <property type="match status" value="1"/>
</dbReference>
<dbReference type="GO" id="GO:0016887">
    <property type="term" value="F:ATP hydrolysis activity"/>
    <property type="evidence" value="ECO:0007669"/>
    <property type="project" value="InterPro"/>
</dbReference>
<feature type="domain" description="ABC transmembrane type-1" evidence="11">
    <location>
        <begin position="19"/>
        <end position="310"/>
    </location>
</feature>
<dbReference type="InterPro" id="IPR036640">
    <property type="entry name" value="ABC1_TM_sf"/>
</dbReference>
<keyword evidence="3" id="KW-1003">Cell membrane</keyword>
<dbReference type="RefSeq" id="WP_004570477.1">
    <property type="nucleotide sequence ID" value="NZ_CH724148.1"/>
</dbReference>